<dbReference type="GO" id="GO:0015562">
    <property type="term" value="F:efflux transmembrane transporter activity"/>
    <property type="evidence" value="ECO:0007669"/>
    <property type="project" value="InterPro"/>
</dbReference>
<dbReference type="EMBL" id="JNFF01000033">
    <property type="protein sequence ID" value="KEQ30643.1"/>
    <property type="molecule type" value="Genomic_DNA"/>
</dbReference>
<reference evidence="3 4" key="1">
    <citation type="journal article" date="1992" name="Int. J. Syst. Bacteriol.">
        <title>Sphingobacterium antarcticus sp. nov. a Psychrotrophic Bacterium from the Soils of Schirmacher Oasis, Antarctica.</title>
        <authorList>
            <person name="Shivaji S."/>
            <person name="Ray M.K."/>
            <person name="Rao N.S."/>
            <person name="Saiserr L."/>
            <person name="Jagannadham M.V."/>
            <person name="Kumar G.S."/>
            <person name="Reddy G."/>
            <person name="Bhargava P.M."/>
        </authorList>
    </citation>
    <scope>NUCLEOTIDE SEQUENCE [LARGE SCALE GENOMIC DNA]</scope>
    <source>
        <strain evidence="3 4">4BY</strain>
    </source>
</reference>
<dbReference type="AlphaFoldDB" id="A0A081PIX0"/>
<evidence type="ECO:0000313" key="4">
    <source>
        <dbReference type="Proteomes" id="UP000028007"/>
    </source>
</evidence>
<comment type="similarity">
    <text evidence="1">Belongs to the outer membrane factor (OMF) (TC 1.B.17) family.</text>
</comment>
<feature type="coiled-coil region" evidence="2">
    <location>
        <begin position="189"/>
        <end position="216"/>
    </location>
</feature>
<dbReference type="Pfam" id="PF02321">
    <property type="entry name" value="OEP"/>
    <property type="match status" value="2"/>
</dbReference>
<dbReference type="PANTHER" id="PTHR30203:SF23">
    <property type="entry name" value="OUTER MEMBRANE EFFLUX PROTEIN"/>
    <property type="match status" value="1"/>
</dbReference>
<dbReference type="Proteomes" id="UP000028007">
    <property type="component" value="Unassembled WGS sequence"/>
</dbReference>
<keyword evidence="2" id="KW-0175">Coiled coil</keyword>
<organism evidence="3 4">
    <name type="scientific">Pedobacter antarcticus 4BY</name>
    <dbReference type="NCBI Taxonomy" id="1358423"/>
    <lineage>
        <taxon>Bacteria</taxon>
        <taxon>Pseudomonadati</taxon>
        <taxon>Bacteroidota</taxon>
        <taxon>Sphingobacteriia</taxon>
        <taxon>Sphingobacteriales</taxon>
        <taxon>Sphingobacteriaceae</taxon>
        <taxon>Pedobacter</taxon>
    </lineage>
</organism>
<evidence type="ECO:0000256" key="2">
    <source>
        <dbReference type="SAM" id="Coils"/>
    </source>
</evidence>
<proteinExistence type="inferred from homology"/>
<accession>A0A081PIX0</accession>
<evidence type="ECO:0000313" key="3">
    <source>
        <dbReference type="EMBL" id="KEQ30643.1"/>
    </source>
</evidence>
<dbReference type="InterPro" id="IPR003423">
    <property type="entry name" value="OMP_efflux"/>
</dbReference>
<comment type="caution">
    <text evidence="3">The sequence shown here is derived from an EMBL/GenBank/DDBJ whole genome shotgun (WGS) entry which is preliminary data.</text>
</comment>
<protein>
    <recommendedName>
        <fullName evidence="5">Transporter</fullName>
    </recommendedName>
</protein>
<evidence type="ECO:0008006" key="5">
    <source>
        <dbReference type="Google" id="ProtNLM"/>
    </source>
</evidence>
<keyword evidence="4" id="KW-1185">Reference proteome</keyword>
<dbReference type="RefSeq" id="WP_037439401.1">
    <property type="nucleotide sequence ID" value="NZ_JNFF01000033.1"/>
</dbReference>
<gene>
    <name evidence="3" type="ORF">N180_05335</name>
</gene>
<feature type="coiled-coil region" evidence="2">
    <location>
        <begin position="322"/>
        <end position="353"/>
    </location>
</feature>
<sequence length="432" mass="49627">MSLKIVHVLLLLIFTAGLGKENKAFAQNIAGDTLRITIKEAEGRFLKNNLSLLAAQYQIDHEMAEIITASLFNNPEIGFENILYNPDTRKFFDMSYDGGQYTGLISQLFQTAGKRNKNIQLAKIGARQAGYEFFDLLRTLKYTLRTNFNKIYFQQASLDVYDQEISSLSTTLAAFKKQYAAGNIAQHELLRIQSQLYALQTEKNELQEDIDAAQYEFKLLIRVDPKIRILPMVGVLQPVKEKLAQVPYKLLLDSAYNNRYDLKLAKGNVAYSDLNLRLQQAMAVPDITVSLTYDKYGSTVRDYTGLGINIPLPLFNRNQGAIKQAKIAIQSSKNNLERQQDEMESEIDQSFQAAFRLEKLEESFDPGFKNDFNHLIEEVTKNYQKRNLSLLEFLDFYDSYKTNVVQYNELQMNRMNSLEQLNFVTGTQFFNK</sequence>
<dbReference type="PANTHER" id="PTHR30203">
    <property type="entry name" value="OUTER MEMBRANE CATION EFFLUX PROTEIN"/>
    <property type="match status" value="1"/>
</dbReference>
<evidence type="ECO:0000256" key="1">
    <source>
        <dbReference type="ARBA" id="ARBA00007613"/>
    </source>
</evidence>
<dbReference type="SUPFAM" id="SSF56954">
    <property type="entry name" value="Outer membrane efflux proteins (OEP)"/>
    <property type="match status" value="1"/>
</dbReference>
<dbReference type="eggNOG" id="COG1538">
    <property type="taxonomic scope" value="Bacteria"/>
</dbReference>
<name>A0A081PIX0_9SPHI</name>
<dbReference type="OrthoDB" id="9791261at2"/>
<dbReference type="Gene3D" id="1.20.1600.10">
    <property type="entry name" value="Outer membrane efflux proteins (OEP)"/>
    <property type="match status" value="1"/>
</dbReference>
<dbReference type="InterPro" id="IPR010131">
    <property type="entry name" value="MdtP/NodT-like"/>
</dbReference>